<dbReference type="EMBL" id="JAUSUG010000022">
    <property type="protein sequence ID" value="MDQ0257041.1"/>
    <property type="molecule type" value="Genomic_DNA"/>
</dbReference>
<organism evidence="8 9">
    <name type="scientific">Evansella vedderi</name>
    <dbReference type="NCBI Taxonomy" id="38282"/>
    <lineage>
        <taxon>Bacteria</taxon>
        <taxon>Bacillati</taxon>
        <taxon>Bacillota</taxon>
        <taxon>Bacilli</taxon>
        <taxon>Bacillales</taxon>
        <taxon>Bacillaceae</taxon>
        <taxon>Evansella</taxon>
    </lineage>
</organism>
<dbReference type="PANTHER" id="PTHR36115">
    <property type="entry name" value="PROLINE-RICH ANTIGEN HOMOLOG-RELATED"/>
    <property type="match status" value="1"/>
</dbReference>
<name>A0ABU0A0L9_9BACI</name>
<keyword evidence="5 6" id="KW-0472">Membrane</keyword>
<feature type="domain" description="RDD" evidence="7">
    <location>
        <begin position="6"/>
        <end position="127"/>
    </location>
</feature>
<dbReference type="Proteomes" id="UP001230005">
    <property type="component" value="Unassembled WGS sequence"/>
</dbReference>
<feature type="transmembrane region" description="Helical" evidence="6">
    <location>
        <begin position="43"/>
        <end position="60"/>
    </location>
</feature>
<evidence type="ECO:0000256" key="1">
    <source>
        <dbReference type="ARBA" id="ARBA00004651"/>
    </source>
</evidence>
<protein>
    <submittedName>
        <fullName evidence="8">RDD family membrane protein YckC</fullName>
    </submittedName>
</protein>
<feature type="transmembrane region" description="Helical" evidence="6">
    <location>
        <begin position="12"/>
        <end position="31"/>
    </location>
</feature>
<reference evidence="8 9" key="1">
    <citation type="submission" date="2023-07" db="EMBL/GenBank/DDBJ databases">
        <title>Genomic Encyclopedia of Type Strains, Phase IV (KMG-IV): sequencing the most valuable type-strain genomes for metagenomic binning, comparative biology and taxonomic classification.</title>
        <authorList>
            <person name="Goeker M."/>
        </authorList>
    </citation>
    <scope>NUCLEOTIDE SEQUENCE [LARGE SCALE GENOMIC DNA]</scope>
    <source>
        <strain evidence="8 9">DSM 9768</strain>
    </source>
</reference>
<evidence type="ECO:0000256" key="6">
    <source>
        <dbReference type="SAM" id="Phobius"/>
    </source>
</evidence>
<evidence type="ECO:0000256" key="3">
    <source>
        <dbReference type="ARBA" id="ARBA00022692"/>
    </source>
</evidence>
<gene>
    <name evidence="8" type="ORF">J2S74_004486</name>
</gene>
<evidence type="ECO:0000256" key="4">
    <source>
        <dbReference type="ARBA" id="ARBA00022989"/>
    </source>
</evidence>
<dbReference type="Pfam" id="PF06271">
    <property type="entry name" value="RDD"/>
    <property type="match status" value="1"/>
</dbReference>
<dbReference type="InterPro" id="IPR010432">
    <property type="entry name" value="RDD"/>
</dbReference>
<feature type="transmembrane region" description="Helical" evidence="6">
    <location>
        <begin position="96"/>
        <end position="114"/>
    </location>
</feature>
<evidence type="ECO:0000313" key="9">
    <source>
        <dbReference type="Proteomes" id="UP001230005"/>
    </source>
</evidence>
<dbReference type="InterPro" id="IPR051791">
    <property type="entry name" value="Pra-immunoreactive"/>
</dbReference>
<dbReference type="RefSeq" id="WP_307330139.1">
    <property type="nucleotide sequence ID" value="NZ_JAUSUG010000022.1"/>
</dbReference>
<dbReference type="PANTHER" id="PTHR36115:SF9">
    <property type="entry name" value="LMO1584 PROTEIN"/>
    <property type="match status" value="1"/>
</dbReference>
<keyword evidence="9" id="KW-1185">Reference proteome</keyword>
<accession>A0ABU0A0L9</accession>
<comment type="subcellular location">
    <subcellularLocation>
        <location evidence="1">Cell membrane</location>
        <topology evidence="1">Multi-pass membrane protein</topology>
    </subcellularLocation>
</comment>
<sequence>MVNNIYAGFLRRFFAFFVDTLFILYPLNLLNHLVLGLGEKQETIWFNIPILVIWSLYRIILPTTKLQGTIGKAIFGMKIIDHKGNQLTLAKSVGRYLGEFLSLVFFIGYLMIAFTERKTGLHDRLANTYVVYKQNVLHS</sequence>
<evidence type="ECO:0000313" key="8">
    <source>
        <dbReference type="EMBL" id="MDQ0257041.1"/>
    </source>
</evidence>
<proteinExistence type="predicted"/>
<evidence type="ECO:0000256" key="2">
    <source>
        <dbReference type="ARBA" id="ARBA00022475"/>
    </source>
</evidence>
<comment type="caution">
    <text evidence="8">The sequence shown here is derived from an EMBL/GenBank/DDBJ whole genome shotgun (WGS) entry which is preliminary data.</text>
</comment>
<keyword evidence="4 6" id="KW-1133">Transmembrane helix</keyword>
<evidence type="ECO:0000256" key="5">
    <source>
        <dbReference type="ARBA" id="ARBA00023136"/>
    </source>
</evidence>
<evidence type="ECO:0000259" key="7">
    <source>
        <dbReference type="Pfam" id="PF06271"/>
    </source>
</evidence>
<keyword evidence="3 6" id="KW-0812">Transmembrane</keyword>
<keyword evidence="2" id="KW-1003">Cell membrane</keyword>